<evidence type="ECO:0000256" key="6">
    <source>
        <dbReference type="ARBA" id="ARBA00022989"/>
    </source>
</evidence>
<evidence type="ECO:0000313" key="13">
    <source>
        <dbReference type="Proteomes" id="UP000887569"/>
    </source>
</evidence>
<feature type="transmembrane region" description="Helical" evidence="12">
    <location>
        <begin position="100"/>
        <end position="121"/>
    </location>
</feature>
<feature type="transmembrane region" description="Helical" evidence="12">
    <location>
        <begin position="219"/>
        <end position="239"/>
    </location>
</feature>
<organism evidence="13 14">
    <name type="scientific">Parascaris univalens</name>
    <name type="common">Nematode worm</name>
    <dbReference type="NCBI Taxonomy" id="6257"/>
    <lineage>
        <taxon>Eukaryota</taxon>
        <taxon>Metazoa</taxon>
        <taxon>Ecdysozoa</taxon>
        <taxon>Nematoda</taxon>
        <taxon>Chromadorea</taxon>
        <taxon>Rhabditida</taxon>
        <taxon>Spirurina</taxon>
        <taxon>Ascaridomorpha</taxon>
        <taxon>Ascaridoidea</taxon>
        <taxon>Ascarididae</taxon>
        <taxon>Parascaris</taxon>
    </lineage>
</organism>
<evidence type="ECO:0000256" key="10">
    <source>
        <dbReference type="ARBA" id="ARBA00023160"/>
    </source>
</evidence>
<evidence type="ECO:0000313" key="14">
    <source>
        <dbReference type="WBParaSite" id="PgR049_g039_t01"/>
    </source>
</evidence>
<evidence type="ECO:0000256" key="3">
    <source>
        <dbReference type="ARBA" id="ARBA00022516"/>
    </source>
</evidence>
<evidence type="ECO:0000256" key="8">
    <source>
        <dbReference type="ARBA" id="ARBA00023098"/>
    </source>
</evidence>
<proteinExistence type="inferred from homology"/>
<dbReference type="GO" id="GO:0004768">
    <property type="term" value="F:stearoyl-CoA 9-desaturase activity"/>
    <property type="evidence" value="ECO:0007669"/>
    <property type="project" value="TreeGrafter"/>
</dbReference>
<name>A0A915BNW6_PARUN</name>
<dbReference type="PANTHER" id="PTHR11351">
    <property type="entry name" value="ACYL-COA DESATURASE"/>
    <property type="match status" value="1"/>
</dbReference>
<evidence type="ECO:0000256" key="9">
    <source>
        <dbReference type="ARBA" id="ARBA00023136"/>
    </source>
</evidence>
<dbReference type="GO" id="GO:0005789">
    <property type="term" value="C:endoplasmic reticulum membrane"/>
    <property type="evidence" value="ECO:0007669"/>
    <property type="project" value="TreeGrafter"/>
</dbReference>
<keyword evidence="3 11" id="KW-0444">Lipid biosynthesis</keyword>
<keyword evidence="7 11" id="KW-0560">Oxidoreductase</keyword>
<dbReference type="AlphaFoldDB" id="A0A915BNW6"/>
<dbReference type="GO" id="GO:0005506">
    <property type="term" value="F:iron ion binding"/>
    <property type="evidence" value="ECO:0007669"/>
    <property type="project" value="TreeGrafter"/>
</dbReference>
<comment type="domain">
    <text evidence="11">The histidine box domains are involved in binding the catalytic metal ions.</text>
</comment>
<reference evidence="14" key="1">
    <citation type="submission" date="2022-11" db="UniProtKB">
        <authorList>
            <consortium name="WormBaseParasite"/>
        </authorList>
    </citation>
    <scope>IDENTIFICATION</scope>
</reference>
<dbReference type="Proteomes" id="UP000887569">
    <property type="component" value="Unplaced"/>
</dbReference>
<accession>A0A915BNW6</accession>
<protein>
    <submittedName>
        <fullName evidence="14">Fatty acid desaturase domain-containing protein</fullName>
    </submittedName>
</protein>
<dbReference type="PRINTS" id="PR00075">
    <property type="entry name" value="FACDDSATRASE"/>
</dbReference>
<keyword evidence="4 11" id="KW-0812">Transmembrane</keyword>
<keyword evidence="9 12" id="KW-0472">Membrane</keyword>
<keyword evidence="13" id="KW-1185">Reference proteome</keyword>
<sequence>YNLTELTWKIFRPTIKVSSYNIHDLSSRKLKKMGRETTQFMDSAEEQYLAPAYDEIDELKTSKEKVEFKTQIVWRNIGLFAILHAGALVGFYQLLFFAKWLTAFWTILYSMIGGMGVTAGAHRLWTHKSYKANLFVRIALMLCNCAAFQNDIIDWSRDHRCHHKWNDSHADPYNSQRGFFFSHMGWLLVRKHPDLKRKGATIDMSDLLNDKVLMFQRRYYLLLVPIFCFLVPAVIPVYLWRETPFIAFMTCSMFRYCFTLHDTWLINSAAHKWGFKPYDEEISAVDSYVLAAITMGEGGHNFHHVFPQDYRTSEYVNEYNISKLVIDAFAFFGWVYDRKVVSNEAIERQKARRNKKLH</sequence>
<dbReference type="WBParaSite" id="PgR049_g039_t01">
    <property type="protein sequence ID" value="PgR049_g039_t01"/>
    <property type="gene ID" value="PgR049_g039"/>
</dbReference>
<evidence type="ECO:0000256" key="5">
    <source>
        <dbReference type="ARBA" id="ARBA00022832"/>
    </source>
</evidence>
<evidence type="ECO:0000256" key="7">
    <source>
        <dbReference type="ARBA" id="ARBA00023002"/>
    </source>
</evidence>
<comment type="cofactor">
    <cofactor evidence="11">
        <name>Fe(2+)</name>
        <dbReference type="ChEBI" id="CHEBI:29033"/>
    </cofactor>
</comment>
<evidence type="ECO:0000256" key="11">
    <source>
        <dbReference type="RuleBase" id="RU000581"/>
    </source>
</evidence>
<feature type="transmembrane region" description="Helical" evidence="12">
    <location>
        <begin position="72"/>
        <end position="94"/>
    </location>
</feature>
<keyword evidence="6 12" id="KW-1133">Transmembrane helix</keyword>
<keyword evidence="8" id="KW-0443">Lipid metabolism</keyword>
<evidence type="ECO:0000256" key="4">
    <source>
        <dbReference type="ARBA" id="ARBA00022692"/>
    </source>
</evidence>
<evidence type="ECO:0000256" key="1">
    <source>
        <dbReference type="ARBA" id="ARBA00004141"/>
    </source>
</evidence>
<evidence type="ECO:0000256" key="2">
    <source>
        <dbReference type="ARBA" id="ARBA00009295"/>
    </source>
</evidence>
<dbReference type="InterPro" id="IPR015876">
    <property type="entry name" value="Acyl-CoA_DS"/>
</dbReference>
<comment type="subcellular location">
    <subcellularLocation>
        <location evidence="1">Membrane</location>
        <topology evidence="1">Multi-pass membrane protein</topology>
    </subcellularLocation>
</comment>
<dbReference type="CDD" id="cd03505">
    <property type="entry name" value="Delta9-FADS-like"/>
    <property type="match status" value="1"/>
</dbReference>
<comment type="similarity">
    <text evidence="2 11">Belongs to the fatty acid desaturase type 1 family.</text>
</comment>
<evidence type="ECO:0000256" key="12">
    <source>
        <dbReference type="SAM" id="Phobius"/>
    </source>
</evidence>
<dbReference type="PANTHER" id="PTHR11351:SF31">
    <property type="entry name" value="DESATURASE 1, ISOFORM A-RELATED"/>
    <property type="match status" value="1"/>
</dbReference>
<keyword evidence="5" id="KW-0276">Fatty acid metabolism</keyword>
<dbReference type="GO" id="GO:0006636">
    <property type="term" value="P:unsaturated fatty acid biosynthetic process"/>
    <property type="evidence" value="ECO:0007669"/>
    <property type="project" value="TreeGrafter"/>
</dbReference>
<keyword evidence="10 11" id="KW-0275">Fatty acid biosynthesis</keyword>